<accession>A0ABR1WTF1</accession>
<dbReference type="GeneID" id="92085870"/>
<dbReference type="Proteomes" id="UP001480595">
    <property type="component" value="Unassembled WGS sequence"/>
</dbReference>
<proteinExistence type="predicted"/>
<evidence type="ECO:0000313" key="2">
    <source>
        <dbReference type="Proteomes" id="UP001480595"/>
    </source>
</evidence>
<sequence length="160" mass="18000">MFLSVRNLLLVIQANFCNPWVDFRHQFARKVTHPVHDEPFGPLADVPAIRHIGRQSTVDILSQVDDPAIQYASPLSERHDRLRDTPDSVSQGTLRVYRLSDTAVTDNIAGYFIAFDSGRALPLFEEGLDSLSVTLGNHFVLLQCRNTVGTRQWTKLEVGN</sequence>
<organism evidence="1 2">
    <name type="scientific">Apiospora phragmitis</name>
    <dbReference type="NCBI Taxonomy" id="2905665"/>
    <lineage>
        <taxon>Eukaryota</taxon>
        <taxon>Fungi</taxon>
        <taxon>Dikarya</taxon>
        <taxon>Ascomycota</taxon>
        <taxon>Pezizomycotina</taxon>
        <taxon>Sordariomycetes</taxon>
        <taxon>Xylariomycetidae</taxon>
        <taxon>Amphisphaeriales</taxon>
        <taxon>Apiosporaceae</taxon>
        <taxon>Apiospora</taxon>
    </lineage>
</organism>
<evidence type="ECO:0000313" key="1">
    <source>
        <dbReference type="EMBL" id="KAK8086424.1"/>
    </source>
</evidence>
<protein>
    <submittedName>
        <fullName evidence="1">Uncharacterized protein</fullName>
    </submittedName>
</protein>
<keyword evidence="2" id="KW-1185">Reference proteome</keyword>
<name>A0ABR1WTF1_9PEZI</name>
<reference evidence="1 2" key="1">
    <citation type="submission" date="2023-01" db="EMBL/GenBank/DDBJ databases">
        <title>Analysis of 21 Apiospora genomes using comparative genomics revels a genus with tremendous synthesis potential of carbohydrate active enzymes and secondary metabolites.</title>
        <authorList>
            <person name="Sorensen T."/>
        </authorList>
    </citation>
    <scope>NUCLEOTIDE SEQUENCE [LARGE SCALE GENOMIC DNA]</scope>
    <source>
        <strain evidence="1 2">CBS 135458</strain>
    </source>
</reference>
<dbReference type="EMBL" id="JAQQWL010000002">
    <property type="protein sequence ID" value="KAK8086424.1"/>
    <property type="molecule type" value="Genomic_DNA"/>
</dbReference>
<gene>
    <name evidence="1" type="ORF">PG994_001398</name>
</gene>
<comment type="caution">
    <text evidence="1">The sequence shown here is derived from an EMBL/GenBank/DDBJ whole genome shotgun (WGS) entry which is preliminary data.</text>
</comment>
<dbReference type="RefSeq" id="XP_066720948.1">
    <property type="nucleotide sequence ID" value="XM_066852807.1"/>
</dbReference>